<dbReference type="Proteomes" id="UP000292704">
    <property type="component" value="Unassembled WGS sequence"/>
</dbReference>
<protein>
    <submittedName>
        <fullName evidence="2">DUF3225 domain-containing protein</fullName>
    </submittedName>
</protein>
<name>A0A482Y200_9EURY</name>
<comment type="caution">
    <text evidence="2">The sequence shown here is derived from an EMBL/GenBank/DDBJ whole genome shotgun (WGS) entry which is preliminary data.</text>
</comment>
<evidence type="ECO:0000313" key="2">
    <source>
        <dbReference type="EMBL" id="RZH66767.1"/>
    </source>
</evidence>
<dbReference type="InterPro" id="IPR032710">
    <property type="entry name" value="NTF2-like_dom_sf"/>
</dbReference>
<dbReference type="AlphaFoldDB" id="A0A482Y200"/>
<accession>A0A482Y200</accession>
<reference evidence="2 3" key="1">
    <citation type="submission" date="2019-02" db="EMBL/GenBank/DDBJ databases">
        <title>Genome analysis provides insights into bioremediation potentialities and Haloocin production by Natrinema altunense strain 4.1R isolated from Chott Douz in Tunisian desert.</title>
        <authorList>
            <person name="Najjari A."/>
            <person name="Youssef N."/>
            <person name="Ben Dhia O."/>
            <person name="Ferjani R."/>
            <person name="El Hidri D."/>
            <person name="Ouzari H.I."/>
            <person name="Cherif A."/>
        </authorList>
    </citation>
    <scope>NUCLEOTIDE SEQUENCE [LARGE SCALE GENOMIC DNA]</scope>
    <source>
        <strain evidence="2 3">4.1R</strain>
    </source>
</reference>
<gene>
    <name evidence="2" type="ORF">ELS17_13355</name>
</gene>
<evidence type="ECO:0000313" key="3">
    <source>
        <dbReference type="Proteomes" id="UP000292704"/>
    </source>
</evidence>
<dbReference type="STRING" id="222984.GCA_000731985_00067"/>
<dbReference type="EMBL" id="SHMR01000007">
    <property type="protein sequence ID" value="RZH66767.1"/>
    <property type="molecule type" value="Genomic_DNA"/>
</dbReference>
<dbReference type="Pfam" id="PF13474">
    <property type="entry name" value="SnoaL_3"/>
    <property type="match status" value="1"/>
</dbReference>
<evidence type="ECO:0000259" key="1">
    <source>
        <dbReference type="Pfam" id="PF13474"/>
    </source>
</evidence>
<dbReference type="InterPro" id="IPR037401">
    <property type="entry name" value="SnoaL-like"/>
</dbReference>
<dbReference type="SUPFAM" id="SSF54427">
    <property type="entry name" value="NTF2-like"/>
    <property type="match status" value="1"/>
</dbReference>
<feature type="domain" description="SnoaL-like" evidence="1">
    <location>
        <begin position="8"/>
        <end position="133"/>
    </location>
</feature>
<dbReference type="Gene3D" id="3.10.450.50">
    <property type="match status" value="1"/>
</dbReference>
<dbReference type="RefSeq" id="WP_130171073.1">
    <property type="nucleotide sequence ID" value="NZ_SHMR01000007.1"/>
</dbReference>
<sequence>MPPSASAEAVVRDYYDALRDGDPLPPYFSDADSTVKFGISESLFGGDDVAAALEAQTETTEKWVVESQGLAVTDRGGFATFADEVTMAWTETATGDRHRFDSRWSGTLVERDGADDPRANAWQFVAMHVSAPREL</sequence>
<proteinExistence type="predicted"/>
<dbReference type="OrthoDB" id="224281at2157"/>
<organism evidence="2 3">
    <name type="scientific">Natrinema altunense</name>
    <dbReference type="NCBI Taxonomy" id="222984"/>
    <lineage>
        <taxon>Archaea</taxon>
        <taxon>Methanobacteriati</taxon>
        <taxon>Methanobacteriota</taxon>
        <taxon>Stenosarchaea group</taxon>
        <taxon>Halobacteria</taxon>
        <taxon>Halobacteriales</taxon>
        <taxon>Natrialbaceae</taxon>
        <taxon>Natrinema</taxon>
    </lineage>
</organism>